<evidence type="ECO:0000256" key="3">
    <source>
        <dbReference type="ARBA" id="ARBA00022448"/>
    </source>
</evidence>
<dbReference type="GO" id="GO:0035435">
    <property type="term" value="P:phosphate ion transmembrane transport"/>
    <property type="evidence" value="ECO:0007669"/>
    <property type="project" value="InterPro"/>
</dbReference>
<keyword evidence="5" id="KW-0592">Phosphate transport</keyword>
<feature type="transmembrane region" description="Helical" evidence="9">
    <location>
        <begin position="135"/>
        <end position="154"/>
    </location>
</feature>
<evidence type="ECO:0000256" key="8">
    <source>
        <dbReference type="ARBA" id="ARBA00023136"/>
    </source>
</evidence>
<name>A0A1J5QBS0_9ZZZZ</name>
<feature type="transmembrane region" description="Helical" evidence="9">
    <location>
        <begin position="67"/>
        <end position="93"/>
    </location>
</feature>
<feature type="transmembrane region" description="Helical" evidence="9">
    <location>
        <begin position="186"/>
        <end position="206"/>
    </location>
</feature>
<dbReference type="NCBIfam" id="TIGR00974">
    <property type="entry name" value="3a0107s02c"/>
    <property type="match status" value="1"/>
</dbReference>
<dbReference type="GO" id="GO:0005886">
    <property type="term" value="C:plasma membrane"/>
    <property type="evidence" value="ECO:0007669"/>
    <property type="project" value="UniProtKB-SubCell"/>
</dbReference>
<evidence type="ECO:0000256" key="4">
    <source>
        <dbReference type="ARBA" id="ARBA00022475"/>
    </source>
</evidence>
<evidence type="ECO:0000256" key="9">
    <source>
        <dbReference type="SAM" id="Phobius"/>
    </source>
</evidence>
<proteinExistence type="inferred from homology"/>
<dbReference type="InterPro" id="IPR035906">
    <property type="entry name" value="MetI-like_sf"/>
</dbReference>
<sequence length="282" mass="30491">MMSLYYKRRLINAINMTMAVVMTVFGVFWVVWILWTTVRYGAPAINLHLFTQDTPPPGAEGGGLRNAFVGSLMLLGVAVVIGTPVGVLAGTWLGEFALKHKMGAVVRFLNDILLSAPSIVIGLFAYAIIVDPLGHFSALSGGVALSLILIPVVVRTTDEMLRLVPGSLREAAIALGTPYWKMVTKITWKAASTGILTGVILGIARISGETAPLLFTALNNQYFSSDLLHPMANLPVVIFQFAMSPYANWQQMAWAGAFVAVVFILLLSFGSRWLLSRGAHKS</sequence>
<evidence type="ECO:0000313" key="11">
    <source>
        <dbReference type="EMBL" id="OIQ81102.1"/>
    </source>
</evidence>
<feature type="transmembrane region" description="Helical" evidence="9">
    <location>
        <begin position="12"/>
        <end position="35"/>
    </location>
</feature>
<dbReference type="SUPFAM" id="SSF161098">
    <property type="entry name" value="MetI-like"/>
    <property type="match status" value="1"/>
</dbReference>
<keyword evidence="8 9" id="KW-0472">Membrane</keyword>
<reference evidence="11" key="1">
    <citation type="submission" date="2016-10" db="EMBL/GenBank/DDBJ databases">
        <title>Sequence of Gallionella enrichment culture.</title>
        <authorList>
            <person name="Poehlein A."/>
            <person name="Muehling M."/>
            <person name="Daniel R."/>
        </authorList>
    </citation>
    <scope>NUCLEOTIDE SEQUENCE</scope>
</reference>
<dbReference type="EMBL" id="MLJW01000970">
    <property type="protein sequence ID" value="OIQ81102.1"/>
    <property type="molecule type" value="Genomic_DNA"/>
</dbReference>
<evidence type="ECO:0000256" key="6">
    <source>
        <dbReference type="ARBA" id="ARBA00022692"/>
    </source>
</evidence>
<keyword evidence="6 9" id="KW-0812">Transmembrane</keyword>
<comment type="similarity">
    <text evidence="2">Belongs to the binding-protein-dependent transport system permease family. CysTW subfamily.</text>
</comment>
<dbReference type="InterPro" id="IPR051408">
    <property type="entry name" value="Phosphate_transprt_permease"/>
</dbReference>
<evidence type="ECO:0000256" key="1">
    <source>
        <dbReference type="ARBA" id="ARBA00004651"/>
    </source>
</evidence>
<dbReference type="GO" id="GO:0005315">
    <property type="term" value="F:phosphate transmembrane transporter activity"/>
    <property type="evidence" value="ECO:0007669"/>
    <property type="project" value="InterPro"/>
</dbReference>
<feature type="transmembrane region" description="Helical" evidence="9">
    <location>
        <begin position="105"/>
        <end position="129"/>
    </location>
</feature>
<feature type="transmembrane region" description="Helical" evidence="9">
    <location>
        <begin position="253"/>
        <end position="275"/>
    </location>
</feature>
<comment type="subcellular location">
    <subcellularLocation>
        <location evidence="1">Cell membrane</location>
        <topology evidence="1">Multi-pass membrane protein</topology>
    </subcellularLocation>
</comment>
<dbReference type="InterPro" id="IPR000515">
    <property type="entry name" value="MetI-like"/>
</dbReference>
<keyword evidence="3" id="KW-0813">Transport</keyword>
<dbReference type="InterPro" id="IPR005672">
    <property type="entry name" value="Phosphate_PstA"/>
</dbReference>
<evidence type="ECO:0000259" key="10">
    <source>
        <dbReference type="PROSITE" id="PS50928"/>
    </source>
</evidence>
<dbReference type="PANTHER" id="PTHR42922:SF1">
    <property type="entry name" value="PHOSPHATE TRANSPORT SYSTEM PERMEASE PROTEIN PSTA"/>
    <property type="match status" value="1"/>
</dbReference>
<evidence type="ECO:0000256" key="7">
    <source>
        <dbReference type="ARBA" id="ARBA00022989"/>
    </source>
</evidence>
<organism evidence="11">
    <name type="scientific">mine drainage metagenome</name>
    <dbReference type="NCBI Taxonomy" id="410659"/>
    <lineage>
        <taxon>unclassified sequences</taxon>
        <taxon>metagenomes</taxon>
        <taxon>ecological metagenomes</taxon>
    </lineage>
</organism>
<evidence type="ECO:0000256" key="2">
    <source>
        <dbReference type="ARBA" id="ARBA00007069"/>
    </source>
</evidence>
<dbReference type="Gene3D" id="1.10.3720.10">
    <property type="entry name" value="MetI-like"/>
    <property type="match status" value="1"/>
</dbReference>
<protein>
    <submittedName>
        <fullName evidence="11">Phosphate transport system permease protein PstA</fullName>
    </submittedName>
</protein>
<dbReference type="PANTHER" id="PTHR42922">
    <property type="entry name" value="PHOSPHATE TRANSPORT SYSTEM PERMEASE PROTEIN PSTA"/>
    <property type="match status" value="1"/>
</dbReference>
<keyword evidence="4" id="KW-1003">Cell membrane</keyword>
<dbReference type="AlphaFoldDB" id="A0A1J5QBS0"/>
<accession>A0A1J5QBS0</accession>
<dbReference type="Pfam" id="PF00528">
    <property type="entry name" value="BPD_transp_1"/>
    <property type="match status" value="1"/>
</dbReference>
<comment type="caution">
    <text evidence="11">The sequence shown here is derived from an EMBL/GenBank/DDBJ whole genome shotgun (WGS) entry which is preliminary data.</text>
</comment>
<gene>
    <name evidence="11" type="primary">pstA_13</name>
    <name evidence="11" type="ORF">GALL_371380</name>
</gene>
<evidence type="ECO:0000256" key="5">
    <source>
        <dbReference type="ARBA" id="ARBA00022592"/>
    </source>
</evidence>
<dbReference type="CDD" id="cd06261">
    <property type="entry name" value="TM_PBP2"/>
    <property type="match status" value="1"/>
</dbReference>
<feature type="domain" description="ABC transmembrane type-1" evidence="10">
    <location>
        <begin position="68"/>
        <end position="271"/>
    </location>
</feature>
<keyword evidence="7 9" id="KW-1133">Transmembrane helix</keyword>
<dbReference type="PROSITE" id="PS50928">
    <property type="entry name" value="ABC_TM1"/>
    <property type="match status" value="1"/>
</dbReference>